<dbReference type="PANTHER" id="PTHR10743:SF0">
    <property type="entry name" value="PROTEIN RER1"/>
    <property type="match status" value="1"/>
</dbReference>
<evidence type="ECO:0000256" key="4">
    <source>
        <dbReference type="ARBA" id="ARBA00022989"/>
    </source>
</evidence>
<dbReference type="AlphaFoldDB" id="A0A8X6H1I9"/>
<dbReference type="OrthoDB" id="448250at2759"/>
<feature type="transmembrane region" description="Helical" evidence="6">
    <location>
        <begin position="244"/>
        <end position="261"/>
    </location>
</feature>
<evidence type="ECO:0000313" key="7">
    <source>
        <dbReference type="EMBL" id="GFR14804.1"/>
    </source>
</evidence>
<keyword evidence="3 6" id="KW-0812">Transmembrane</keyword>
<comment type="caution">
    <text evidence="7">The sequence shown here is derived from an EMBL/GenBank/DDBJ whole genome shotgun (WGS) entry which is preliminary data.</text>
</comment>
<sequence>MKLIEEFKNCGIDLSDLTVNENFCLYESNVNETHGLIGADYAGKLFTGEIKNLPSGLVAMITYFGWTIMGRTGEGCSASEVLLSLYVSDLKICDLWSLDSLGIKEPSISQSKSGIEEAVKDHFVRSLRRDDEGRFQVSLPWLEVHPELSDNRNIAERRLKSCRFIHTDKIHFKFIHFSILIMMQSDDSVRPRPSVFACTTLKISQVYQHILDVWTPYTICRWIGSGILLISFLARVFILQGWYIITYALGIYQLNLFLAFLTPKMDPAMAEDDGPCLPTQSNEEFRPFIRRLPEFKFWYSTTKATLVALFCTFFQMFNVPVFWPILLLYFLTLFGITMKRQIKHMIKYRYLPWTRGKTKYRGKEDSGKVILTK</sequence>
<name>A0A8X6H1I9_TRICU</name>
<dbReference type="Pfam" id="PF03248">
    <property type="entry name" value="Rer1"/>
    <property type="match status" value="1"/>
</dbReference>
<feature type="transmembrane region" description="Helical" evidence="6">
    <location>
        <begin position="297"/>
        <end position="315"/>
    </location>
</feature>
<evidence type="ECO:0000256" key="1">
    <source>
        <dbReference type="ARBA" id="ARBA00004141"/>
    </source>
</evidence>
<dbReference type="EMBL" id="BMAO01007262">
    <property type="protein sequence ID" value="GFR14804.1"/>
    <property type="molecule type" value="Genomic_DNA"/>
</dbReference>
<feature type="transmembrane region" description="Helical" evidence="6">
    <location>
        <begin position="321"/>
        <end position="338"/>
    </location>
</feature>
<dbReference type="GO" id="GO:0005783">
    <property type="term" value="C:endoplasmic reticulum"/>
    <property type="evidence" value="ECO:0007669"/>
    <property type="project" value="GOC"/>
</dbReference>
<keyword evidence="5 6" id="KW-0472">Membrane</keyword>
<comment type="subcellular location">
    <subcellularLocation>
        <location evidence="1">Membrane</location>
        <topology evidence="1">Multi-pass membrane protein</topology>
    </subcellularLocation>
</comment>
<evidence type="ECO:0000256" key="3">
    <source>
        <dbReference type="ARBA" id="ARBA00022692"/>
    </source>
</evidence>
<accession>A0A8X6H1I9</accession>
<gene>
    <name evidence="7" type="primary">RER1</name>
    <name evidence="7" type="ORF">TNCT_481141</name>
</gene>
<comment type="similarity">
    <text evidence="2">Belongs to the RER1 family.</text>
</comment>
<proteinExistence type="inferred from homology"/>
<evidence type="ECO:0000256" key="5">
    <source>
        <dbReference type="ARBA" id="ARBA00023136"/>
    </source>
</evidence>
<evidence type="ECO:0000256" key="2">
    <source>
        <dbReference type="ARBA" id="ARBA00006070"/>
    </source>
</evidence>
<dbReference type="PANTHER" id="PTHR10743">
    <property type="entry name" value="PROTEIN RER1"/>
    <property type="match status" value="1"/>
</dbReference>
<dbReference type="Proteomes" id="UP000887116">
    <property type="component" value="Unassembled WGS sequence"/>
</dbReference>
<dbReference type="GO" id="GO:0006621">
    <property type="term" value="P:protein retention in ER lumen"/>
    <property type="evidence" value="ECO:0007669"/>
    <property type="project" value="TreeGrafter"/>
</dbReference>
<protein>
    <submittedName>
        <fullName evidence="7">Protein RER1</fullName>
    </submittedName>
</protein>
<dbReference type="GO" id="GO:0006890">
    <property type="term" value="P:retrograde vesicle-mediated transport, Golgi to endoplasmic reticulum"/>
    <property type="evidence" value="ECO:0007669"/>
    <property type="project" value="TreeGrafter"/>
</dbReference>
<evidence type="ECO:0000313" key="8">
    <source>
        <dbReference type="Proteomes" id="UP000887116"/>
    </source>
</evidence>
<dbReference type="GO" id="GO:0000139">
    <property type="term" value="C:Golgi membrane"/>
    <property type="evidence" value="ECO:0007669"/>
    <property type="project" value="TreeGrafter"/>
</dbReference>
<keyword evidence="8" id="KW-1185">Reference proteome</keyword>
<evidence type="ECO:0000256" key="6">
    <source>
        <dbReference type="SAM" id="Phobius"/>
    </source>
</evidence>
<reference evidence="7" key="1">
    <citation type="submission" date="2020-07" db="EMBL/GenBank/DDBJ databases">
        <title>Multicomponent nature underlies the extraordinary mechanical properties of spider dragline silk.</title>
        <authorList>
            <person name="Kono N."/>
            <person name="Nakamura H."/>
            <person name="Mori M."/>
            <person name="Yoshida Y."/>
            <person name="Ohtoshi R."/>
            <person name="Malay A.D."/>
            <person name="Moran D.A.P."/>
            <person name="Tomita M."/>
            <person name="Numata K."/>
            <person name="Arakawa K."/>
        </authorList>
    </citation>
    <scope>NUCLEOTIDE SEQUENCE</scope>
</reference>
<dbReference type="InterPro" id="IPR004932">
    <property type="entry name" value="Rer1"/>
</dbReference>
<organism evidence="7 8">
    <name type="scientific">Trichonephila clavata</name>
    <name type="common">Joro spider</name>
    <name type="synonym">Nephila clavata</name>
    <dbReference type="NCBI Taxonomy" id="2740835"/>
    <lineage>
        <taxon>Eukaryota</taxon>
        <taxon>Metazoa</taxon>
        <taxon>Ecdysozoa</taxon>
        <taxon>Arthropoda</taxon>
        <taxon>Chelicerata</taxon>
        <taxon>Arachnida</taxon>
        <taxon>Araneae</taxon>
        <taxon>Araneomorphae</taxon>
        <taxon>Entelegynae</taxon>
        <taxon>Araneoidea</taxon>
        <taxon>Nephilidae</taxon>
        <taxon>Trichonephila</taxon>
    </lineage>
</organism>
<keyword evidence="4 6" id="KW-1133">Transmembrane helix</keyword>